<keyword evidence="7 8" id="KW-0472">Membrane</keyword>
<dbReference type="PANTHER" id="PTHR30269:SF37">
    <property type="entry name" value="MEMBRANE TRANSPORTER PROTEIN"/>
    <property type="match status" value="1"/>
</dbReference>
<feature type="transmembrane region" description="Helical" evidence="8">
    <location>
        <begin position="32"/>
        <end position="55"/>
    </location>
</feature>
<evidence type="ECO:0000256" key="4">
    <source>
        <dbReference type="ARBA" id="ARBA00022475"/>
    </source>
</evidence>
<name>A0A7V1LL10_CALAY</name>
<dbReference type="Pfam" id="PF01925">
    <property type="entry name" value="TauE"/>
    <property type="match status" value="1"/>
</dbReference>
<comment type="subcellular location">
    <subcellularLocation>
        <location evidence="1 8">Cell membrane</location>
        <topology evidence="1 8">Multi-pass membrane protein</topology>
    </subcellularLocation>
</comment>
<dbReference type="InterPro" id="IPR052017">
    <property type="entry name" value="TSUP"/>
</dbReference>
<keyword evidence="6 8" id="KW-1133">Transmembrane helix</keyword>
<evidence type="ECO:0000256" key="2">
    <source>
        <dbReference type="ARBA" id="ARBA00009142"/>
    </source>
</evidence>
<protein>
    <recommendedName>
        <fullName evidence="8">Probable membrane transporter protein</fullName>
    </recommendedName>
</protein>
<comment type="caution">
    <text evidence="9">The sequence shown here is derived from an EMBL/GenBank/DDBJ whole genome shotgun (WGS) entry which is preliminary data.</text>
</comment>
<comment type="similarity">
    <text evidence="2 8">Belongs to the 4-toluene sulfonate uptake permease (TSUP) (TC 2.A.102) family.</text>
</comment>
<keyword evidence="5 8" id="KW-0812">Transmembrane</keyword>
<evidence type="ECO:0000256" key="3">
    <source>
        <dbReference type="ARBA" id="ARBA00022448"/>
    </source>
</evidence>
<dbReference type="EMBL" id="DRLD01000118">
    <property type="protein sequence ID" value="HED09918.1"/>
    <property type="molecule type" value="Genomic_DNA"/>
</dbReference>
<dbReference type="Proteomes" id="UP000886005">
    <property type="component" value="Unassembled WGS sequence"/>
</dbReference>
<evidence type="ECO:0000256" key="6">
    <source>
        <dbReference type="ARBA" id="ARBA00022989"/>
    </source>
</evidence>
<feature type="transmembrane region" description="Helical" evidence="8">
    <location>
        <begin position="176"/>
        <end position="196"/>
    </location>
</feature>
<feature type="transmembrane region" description="Helical" evidence="8">
    <location>
        <begin position="208"/>
        <end position="226"/>
    </location>
</feature>
<feature type="transmembrane region" description="Helical" evidence="8">
    <location>
        <begin position="238"/>
        <end position="257"/>
    </location>
</feature>
<reference evidence="9" key="1">
    <citation type="journal article" date="2020" name="mSystems">
        <title>Genome- and Community-Level Interaction Insights into Carbon Utilization and Element Cycling Functions of Hydrothermarchaeota in Hydrothermal Sediment.</title>
        <authorList>
            <person name="Zhou Z."/>
            <person name="Liu Y."/>
            <person name="Xu W."/>
            <person name="Pan J."/>
            <person name="Luo Z.H."/>
            <person name="Li M."/>
        </authorList>
    </citation>
    <scope>NUCLEOTIDE SEQUENCE [LARGE SCALE GENOMIC DNA]</scope>
    <source>
        <strain evidence="9">HyVt-456</strain>
    </source>
</reference>
<dbReference type="InterPro" id="IPR002781">
    <property type="entry name" value="TM_pro_TauE-like"/>
</dbReference>
<feature type="transmembrane region" description="Helical" evidence="8">
    <location>
        <begin position="102"/>
        <end position="126"/>
    </location>
</feature>
<evidence type="ECO:0000256" key="8">
    <source>
        <dbReference type="RuleBase" id="RU363041"/>
    </source>
</evidence>
<keyword evidence="4 8" id="KW-1003">Cell membrane</keyword>
<feature type="transmembrane region" description="Helical" evidence="8">
    <location>
        <begin position="67"/>
        <end position="90"/>
    </location>
</feature>
<evidence type="ECO:0000256" key="5">
    <source>
        <dbReference type="ARBA" id="ARBA00022692"/>
    </source>
</evidence>
<proteinExistence type="inferred from homology"/>
<accession>A0A7V1LL10</accession>
<keyword evidence="3" id="KW-0813">Transport</keyword>
<gene>
    <name evidence="9" type="ORF">ENJ10_04465</name>
</gene>
<evidence type="ECO:0000256" key="1">
    <source>
        <dbReference type="ARBA" id="ARBA00004651"/>
    </source>
</evidence>
<dbReference type="GO" id="GO:0005886">
    <property type="term" value="C:plasma membrane"/>
    <property type="evidence" value="ECO:0007669"/>
    <property type="project" value="UniProtKB-SubCell"/>
</dbReference>
<dbReference type="AlphaFoldDB" id="A0A7V1LL10"/>
<evidence type="ECO:0000313" key="9">
    <source>
        <dbReference type="EMBL" id="HED09918.1"/>
    </source>
</evidence>
<feature type="transmembrane region" description="Helical" evidence="8">
    <location>
        <begin position="138"/>
        <end position="156"/>
    </location>
</feature>
<organism evidence="9">
    <name type="scientific">Caldithrix abyssi</name>
    <dbReference type="NCBI Taxonomy" id="187145"/>
    <lineage>
        <taxon>Bacteria</taxon>
        <taxon>Pseudomonadati</taxon>
        <taxon>Calditrichota</taxon>
        <taxon>Calditrichia</taxon>
        <taxon>Calditrichales</taxon>
        <taxon>Calditrichaceae</taxon>
        <taxon>Caldithrix</taxon>
    </lineage>
</organism>
<evidence type="ECO:0000256" key="7">
    <source>
        <dbReference type="ARBA" id="ARBA00023136"/>
    </source>
</evidence>
<dbReference type="PANTHER" id="PTHR30269">
    <property type="entry name" value="TRANSMEMBRANE PROTEIN YFCA"/>
    <property type="match status" value="1"/>
</dbReference>
<sequence>MASYIIIACVALLVSALTFFSGFGLGTLLMPAFALFFPLESAIALTAVVHLLNNLFKLTLIGRKADWGTVIAFGLPAALAAMLGASLLVWLTGLQPLYSYQWLGRSFSVTALDISIAVLIMFFALMDIFKWMPPLQKSVFSLPLGGMLSGFFGGLSGHQGALRSAVLVKFNLGKEAFIATGVVIAVIIDVARLFVYSSRFKPELYMDNAPLLVTAVLAAFSGAFIGNRLLKKMTIGSVRYVVAAMLILISLALMAGLI</sequence>